<dbReference type="EMBL" id="LBTI01000008">
    <property type="protein sequence ID" value="KKQ37811.1"/>
    <property type="molecule type" value="Genomic_DNA"/>
</dbReference>
<dbReference type="STRING" id="1618545.US53_C0008G0002"/>
<dbReference type="Pfam" id="PF10099">
    <property type="entry name" value="RskA_C"/>
    <property type="match status" value="1"/>
</dbReference>
<gene>
    <name evidence="3" type="ORF">US53_C0008G0002</name>
</gene>
<accession>A0A0G0KB49</accession>
<name>A0A0G0KB49_9BACT</name>
<evidence type="ECO:0000313" key="3">
    <source>
        <dbReference type="EMBL" id="KKQ37811.1"/>
    </source>
</evidence>
<keyword evidence="1" id="KW-0812">Transmembrane</keyword>
<sequence>MKRRDIVIGSAVLLLLVGVVYYRQSRKPQETKVPETLSVENQLEDKFKVEIPEDVDKAELKDVSGGNGSAIATRKYEEDKFTSTILADLPEAEAGKFYQAWLVKGKESEEGYEALSLGKLVIAKGGWILEFQGNKDLSDHSQVLVSLEEKSDTTPEKKILEGNF</sequence>
<evidence type="ECO:0000313" key="4">
    <source>
        <dbReference type="Proteomes" id="UP000034591"/>
    </source>
</evidence>
<dbReference type="GO" id="GO:0005886">
    <property type="term" value="C:plasma membrane"/>
    <property type="evidence" value="ECO:0007669"/>
    <property type="project" value="InterPro"/>
</dbReference>
<feature type="transmembrane region" description="Helical" evidence="1">
    <location>
        <begin position="6"/>
        <end position="22"/>
    </location>
</feature>
<dbReference type="InterPro" id="IPR018764">
    <property type="entry name" value="RskA_C"/>
</dbReference>
<reference evidence="3 4" key="1">
    <citation type="journal article" date="2015" name="Nature">
        <title>rRNA introns, odd ribosomes, and small enigmatic genomes across a large radiation of phyla.</title>
        <authorList>
            <person name="Brown C.T."/>
            <person name="Hug L.A."/>
            <person name="Thomas B.C."/>
            <person name="Sharon I."/>
            <person name="Castelle C.J."/>
            <person name="Singh A."/>
            <person name="Wilkins M.J."/>
            <person name="Williams K.H."/>
            <person name="Banfield J.F."/>
        </authorList>
    </citation>
    <scope>NUCLEOTIDE SEQUENCE [LARGE SCALE GENOMIC DNA]</scope>
</reference>
<proteinExistence type="predicted"/>
<dbReference type="AlphaFoldDB" id="A0A0G0KB49"/>
<dbReference type="Proteomes" id="UP000034591">
    <property type="component" value="Unassembled WGS sequence"/>
</dbReference>
<keyword evidence="1" id="KW-0472">Membrane</keyword>
<comment type="caution">
    <text evidence="3">The sequence shown here is derived from an EMBL/GenBank/DDBJ whole genome shotgun (WGS) entry which is preliminary data.</text>
</comment>
<keyword evidence="1" id="KW-1133">Transmembrane helix</keyword>
<protein>
    <recommendedName>
        <fullName evidence="2">Anti-sigma K factor RskA C-terminal domain-containing protein</fullName>
    </recommendedName>
</protein>
<evidence type="ECO:0000256" key="1">
    <source>
        <dbReference type="SAM" id="Phobius"/>
    </source>
</evidence>
<feature type="domain" description="Anti-sigma K factor RskA C-terminal" evidence="2">
    <location>
        <begin position="11"/>
        <end position="153"/>
    </location>
</feature>
<organism evidence="3 4">
    <name type="scientific">Candidatus Woesebacteria bacterium GW2011_GWA1_37_7</name>
    <dbReference type="NCBI Taxonomy" id="1618545"/>
    <lineage>
        <taxon>Bacteria</taxon>
        <taxon>Candidatus Woeseibacteriota</taxon>
    </lineage>
</organism>
<evidence type="ECO:0000259" key="2">
    <source>
        <dbReference type="Pfam" id="PF10099"/>
    </source>
</evidence>